<proteinExistence type="predicted"/>
<feature type="transmembrane region" description="Helical" evidence="10">
    <location>
        <begin position="55"/>
        <end position="79"/>
    </location>
</feature>
<evidence type="ECO:0000313" key="12">
    <source>
        <dbReference type="Proteomes" id="UP000555728"/>
    </source>
</evidence>
<feature type="transmembrane region" description="Helical" evidence="10">
    <location>
        <begin position="100"/>
        <end position="123"/>
    </location>
</feature>
<feature type="transmembrane region" description="Helical" evidence="10">
    <location>
        <begin position="196"/>
        <end position="220"/>
    </location>
</feature>
<evidence type="ECO:0000256" key="10">
    <source>
        <dbReference type="SAM" id="Phobius"/>
    </source>
</evidence>
<reference evidence="11 12" key="1">
    <citation type="submission" date="2020-08" db="EMBL/GenBank/DDBJ databases">
        <title>Genome sequencing of Purple Non-Sulfur Bacteria from various extreme environments.</title>
        <authorList>
            <person name="Mayer M."/>
        </authorList>
    </citation>
    <scope>NUCLEOTIDE SEQUENCE [LARGE SCALE GENOMIC DNA]</scope>
    <source>
        <strain evidence="11 12">JA135</strain>
    </source>
</reference>
<dbReference type="EMBL" id="JACIGI010000001">
    <property type="protein sequence ID" value="MBB4284355.1"/>
    <property type="molecule type" value="Genomic_DNA"/>
</dbReference>
<keyword evidence="5 10" id="KW-0812">Transmembrane</keyword>
<keyword evidence="12" id="KW-1185">Reference proteome</keyword>
<dbReference type="InterPro" id="IPR002528">
    <property type="entry name" value="MATE_fam"/>
</dbReference>
<dbReference type="GO" id="GO:0042910">
    <property type="term" value="F:xenobiotic transmembrane transporter activity"/>
    <property type="evidence" value="ECO:0007669"/>
    <property type="project" value="InterPro"/>
</dbReference>
<sequence length="465" mass="47175">MSTPGRPYDHRLSHHVRRTVVLAGPVVLARLGFMAFTSVDVIVLGRAGAEPLAEYVLGAAVVDGLLATLAGLLMGVPVLAAQADGAGARGGVGRIWRQGVAYGLVVGALLGVLLALCAEPLFLLAGQDPDLAARAATVAAIMALGLPSLAVVLVGATFLEALSRPLPGMLAVLLANLSNLGLNIVLVFGWGPIPALGALGCALATAINALLLAVGISLYVRYGLRDRVHLGLAGDAAAGAPLWSPAPWRGAGRLRGIGYAAGVAQGLEAGSFTVLTLLVGLLGSLALAVHGVMFQFVGLTFMIAFGLATATQVRVGNAVGRRDPRGVALAGWVGLGLSTVVTGAAAVAYLLWPEALLRVFTTDEAVLAAAVPVMLWAALALVCDGGQSVMNHACRGCGDTWTPTGLHVLSYWVVMVPVAALLALPLGQGVSGVFQAIALASVVSMAVLMVRFAVLARRPLAAPPG</sequence>
<feature type="transmembrane region" description="Helical" evidence="10">
    <location>
        <begin position="364"/>
        <end position="383"/>
    </location>
</feature>
<evidence type="ECO:0000256" key="7">
    <source>
        <dbReference type="ARBA" id="ARBA00023065"/>
    </source>
</evidence>
<comment type="subcellular location">
    <subcellularLocation>
        <location evidence="1">Cell inner membrane</location>
        <topology evidence="1">Multi-pass membrane protein</topology>
    </subcellularLocation>
</comment>
<keyword evidence="6 10" id="KW-1133">Transmembrane helix</keyword>
<feature type="transmembrane region" description="Helical" evidence="10">
    <location>
        <begin position="257"/>
        <end position="281"/>
    </location>
</feature>
<feature type="transmembrane region" description="Helical" evidence="10">
    <location>
        <begin position="404"/>
        <end position="426"/>
    </location>
</feature>
<dbReference type="PANTHER" id="PTHR43298:SF2">
    <property type="entry name" value="FMN_FAD EXPORTER YEEO-RELATED"/>
    <property type="match status" value="1"/>
</dbReference>
<dbReference type="GO" id="GO:0015297">
    <property type="term" value="F:antiporter activity"/>
    <property type="evidence" value="ECO:0007669"/>
    <property type="project" value="UniProtKB-KW"/>
</dbReference>
<feature type="transmembrane region" description="Helical" evidence="10">
    <location>
        <begin position="20"/>
        <end position="43"/>
    </location>
</feature>
<dbReference type="GO" id="GO:0006811">
    <property type="term" value="P:monoatomic ion transport"/>
    <property type="evidence" value="ECO:0007669"/>
    <property type="project" value="UniProtKB-KW"/>
</dbReference>
<keyword evidence="3" id="KW-0050">Antiport</keyword>
<feature type="transmembrane region" description="Helical" evidence="10">
    <location>
        <begin position="135"/>
        <end position="158"/>
    </location>
</feature>
<keyword evidence="8 10" id="KW-0472">Membrane</keyword>
<dbReference type="AlphaFoldDB" id="A0A7W6WIW3"/>
<keyword evidence="7" id="KW-0406">Ion transport</keyword>
<dbReference type="RefSeq" id="WP_184430839.1">
    <property type="nucleotide sequence ID" value="NZ_JACIGI010000001.1"/>
</dbReference>
<dbReference type="NCBIfam" id="TIGR00797">
    <property type="entry name" value="matE"/>
    <property type="match status" value="1"/>
</dbReference>
<evidence type="ECO:0000256" key="8">
    <source>
        <dbReference type="ARBA" id="ARBA00023136"/>
    </source>
</evidence>
<protein>
    <recommendedName>
        <fullName evidence="9">Multidrug-efflux transporter</fullName>
    </recommendedName>
</protein>
<dbReference type="InterPro" id="IPR048279">
    <property type="entry name" value="MdtK-like"/>
</dbReference>
<evidence type="ECO:0000256" key="9">
    <source>
        <dbReference type="ARBA" id="ARBA00031636"/>
    </source>
</evidence>
<dbReference type="Proteomes" id="UP000555728">
    <property type="component" value="Unassembled WGS sequence"/>
</dbReference>
<evidence type="ECO:0000256" key="6">
    <source>
        <dbReference type="ARBA" id="ARBA00022989"/>
    </source>
</evidence>
<dbReference type="PANTHER" id="PTHR43298">
    <property type="entry name" value="MULTIDRUG RESISTANCE PROTEIN NORM-RELATED"/>
    <property type="match status" value="1"/>
</dbReference>
<dbReference type="PIRSF" id="PIRSF006603">
    <property type="entry name" value="DinF"/>
    <property type="match status" value="1"/>
</dbReference>
<evidence type="ECO:0000256" key="1">
    <source>
        <dbReference type="ARBA" id="ARBA00004429"/>
    </source>
</evidence>
<feature type="transmembrane region" description="Helical" evidence="10">
    <location>
        <begin position="329"/>
        <end position="352"/>
    </location>
</feature>
<dbReference type="GO" id="GO:0005886">
    <property type="term" value="C:plasma membrane"/>
    <property type="evidence" value="ECO:0007669"/>
    <property type="project" value="UniProtKB-SubCell"/>
</dbReference>
<evidence type="ECO:0000256" key="5">
    <source>
        <dbReference type="ARBA" id="ARBA00022692"/>
    </source>
</evidence>
<evidence type="ECO:0000256" key="4">
    <source>
        <dbReference type="ARBA" id="ARBA00022475"/>
    </source>
</evidence>
<accession>A0A7W6WIW3</accession>
<feature type="transmembrane region" description="Helical" evidence="10">
    <location>
        <begin position="432"/>
        <end position="454"/>
    </location>
</feature>
<comment type="caution">
    <text evidence="11">The sequence shown here is derived from an EMBL/GenBank/DDBJ whole genome shotgun (WGS) entry which is preliminary data.</text>
</comment>
<dbReference type="InterPro" id="IPR050222">
    <property type="entry name" value="MATE_MdtK"/>
</dbReference>
<keyword evidence="2" id="KW-0813">Transport</keyword>
<organism evidence="11 12">
    <name type="scientific">Roseospira goensis</name>
    <dbReference type="NCBI Taxonomy" id="391922"/>
    <lineage>
        <taxon>Bacteria</taxon>
        <taxon>Pseudomonadati</taxon>
        <taxon>Pseudomonadota</taxon>
        <taxon>Alphaproteobacteria</taxon>
        <taxon>Rhodospirillales</taxon>
        <taxon>Rhodospirillaceae</taxon>
        <taxon>Roseospira</taxon>
    </lineage>
</organism>
<name>A0A7W6WIW3_9PROT</name>
<feature type="transmembrane region" description="Helical" evidence="10">
    <location>
        <begin position="287"/>
        <end position="308"/>
    </location>
</feature>
<keyword evidence="4" id="KW-1003">Cell membrane</keyword>
<evidence type="ECO:0000256" key="3">
    <source>
        <dbReference type="ARBA" id="ARBA00022449"/>
    </source>
</evidence>
<evidence type="ECO:0000313" key="11">
    <source>
        <dbReference type="EMBL" id="MBB4284355.1"/>
    </source>
</evidence>
<gene>
    <name evidence="11" type="ORF">GGD88_000061</name>
</gene>
<evidence type="ECO:0000256" key="2">
    <source>
        <dbReference type="ARBA" id="ARBA00022448"/>
    </source>
</evidence>
<feature type="transmembrane region" description="Helical" evidence="10">
    <location>
        <begin position="170"/>
        <end position="190"/>
    </location>
</feature>
<dbReference type="Pfam" id="PF01554">
    <property type="entry name" value="MatE"/>
    <property type="match status" value="2"/>
</dbReference>